<gene>
    <name evidence="3" type="ORF">SLEP1_g52604</name>
</gene>
<keyword evidence="4" id="KW-1185">Reference proteome</keyword>
<evidence type="ECO:0000313" key="4">
    <source>
        <dbReference type="Proteomes" id="UP001054252"/>
    </source>
</evidence>
<keyword evidence="1" id="KW-0175">Coiled coil</keyword>
<feature type="compositionally biased region" description="Basic and acidic residues" evidence="2">
    <location>
        <begin position="9"/>
        <end position="22"/>
    </location>
</feature>
<comment type="caution">
    <text evidence="3">The sequence shown here is derived from an EMBL/GenBank/DDBJ whole genome shotgun (WGS) entry which is preliminary data.</text>
</comment>
<accession>A0AAV5M6S2</accession>
<feature type="region of interest" description="Disordered" evidence="2">
    <location>
        <begin position="1"/>
        <end position="22"/>
    </location>
</feature>
<evidence type="ECO:0000256" key="2">
    <source>
        <dbReference type="SAM" id="MobiDB-lite"/>
    </source>
</evidence>
<organism evidence="3 4">
    <name type="scientific">Rubroshorea leprosula</name>
    <dbReference type="NCBI Taxonomy" id="152421"/>
    <lineage>
        <taxon>Eukaryota</taxon>
        <taxon>Viridiplantae</taxon>
        <taxon>Streptophyta</taxon>
        <taxon>Embryophyta</taxon>
        <taxon>Tracheophyta</taxon>
        <taxon>Spermatophyta</taxon>
        <taxon>Magnoliopsida</taxon>
        <taxon>eudicotyledons</taxon>
        <taxon>Gunneridae</taxon>
        <taxon>Pentapetalae</taxon>
        <taxon>rosids</taxon>
        <taxon>malvids</taxon>
        <taxon>Malvales</taxon>
        <taxon>Dipterocarpaceae</taxon>
        <taxon>Rubroshorea</taxon>
    </lineage>
</organism>
<sequence length="242" mass="26753">MGTPFEQAAELKRKREEELDEARWAKRPATAYATPSRPPIGGFVVEAHQNYGQSVAALATQGPLFSTNGGTQIQMREAAHDKEVSTSSLAPPQVELRKFTGDELGLGSKNEFQPKEYKAFGEEPRTTDMFKNSRKKEEQEFKEELKKLEEVLMKHGTNEFFDMDILLDSPDLEMWTAYITGYCEGELQSSTTWIMPLTAGAMNSTATGGEPHHDPLGMQGRTAAAGSSGGPTTQSFPHDEKF</sequence>
<reference evidence="3 4" key="1">
    <citation type="journal article" date="2021" name="Commun. Biol.">
        <title>The genome of Shorea leprosula (Dipterocarpaceae) highlights the ecological relevance of drought in aseasonal tropical rainforests.</title>
        <authorList>
            <person name="Ng K.K.S."/>
            <person name="Kobayashi M.J."/>
            <person name="Fawcett J.A."/>
            <person name="Hatakeyama M."/>
            <person name="Paape T."/>
            <person name="Ng C.H."/>
            <person name="Ang C.C."/>
            <person name="Tnah L.H."/>
            <person name="Lee C.T."/>
            <person name="Nishiyama T."/>
            <person name="Sese J."/>
            <person name="O'Brien M.J."/>
            <person name="Copetti D."/>
            <person name="Mohd Noor M.I."/>
            <person name="Ong R.C."/>
            <person name="Putra M."/>
            <person name="Sireger I.Z."/>
            <person name="Indrioko S."/>
            <person name="Kosugi Y."/>
            <person name="Izuno A."/>
            <person name="Isagi Y."/>
            <person name="Lee S.L."/>
            <person name="Shimizu K.K."/>
        </authorList>
    </citation>
    <scope>NUCLEOTIDE SEQUENCE [LARGE SCALE GENOMIC DNA]</scope>
    <source>
        <strain evidence="3">214</strain>
    </source>
</reference>
<feature type="region of interest" description="Disordered" evidence="2">
    <location>
        <begin position="204"/>
        <end position="242"/>
    </location>
</feature>
<proteinExistence type="predicted"/>
<dbReference type="Proteomes" id="UP001054252">
    <property type="component" value="Unassembled WGS sequence"/>
</dbReference>
<dbReference type="EMBL" id="BPVZ01000195">
    <property type="protein sequence ID" value="GKV45531.1"/>
    <property type="molecule type" value="Genomic_DNA"/>
</dbReference>
<evidence type="ECO:0000256" key="1">
    <source>
        <dbReference type="SAM" id="Coils"/>
    </source>
</evidence>
<protein>
    <submittedName>
        <fullName evidence="3">Uncharacterized protein</fullName>
    </submittedName>
</protein>
<dbReference type="AlphaFoldDB" id="A0AAV5M6S2"/>
<feature type="coiled-coil region" evidence="1">
    <location>
        <begin position="131"/>
        <end position="158"/>
    </location>
</feature>
<name>A0AAV5M6S2_9ROSI</name>
<evidence type="ECO:0000313" key="3">
    <source>
        <dbReference type="EMBL" id="GKV45531.1"/>
    </source>
</evidence>